<evidence type="ECO:0000313" key="11">
    <source>
        <dbReference type="EMBL" id="TQL62460.1"/>
    </source>
</evidence>
<dbReference type="Pfam" id="PF00218">
    <property type="entry name" value="IGPS"/>
    <property type="match status" value="1"/>
</dbReference>
<protein>
    <recommendedName>
        <fullName evidence="9">Indole-3-glycerol phosphate synthase</fullName>
        <shortName evidence="9">IGPS</shortName>
        <ecNumber evidence="9">4.1.1.48</ecNumber>
    </recommendedName>
</protein>
<dbReference type="CDD" id="cd00331">
    <property type="entry name" value="IGPS"/>
    <property type="match status" value="1"/>
</dbReference>
<accession>A0A542ZQH4</accession>
<keyword evidence="7 9" id="KW-0057">Aromatic amino acid biosynthesis</keyword>
<evidence type="ECO:0000256" key="4">
    <source>
        <dbReference type="ARBA" id="ARBA00022605"/>
    </source>
</evidence>
<dbReference type="EMBL" id="VFOR01000001">
    <property type="protein sequence ID" value="TQL62460.1"/>
    <property type="molecule type" value="Genomic_DNA"/>
</dbReference>
<keyword evidence="12" id="KW-1185">Reference proteome</keyword>
<feature type="domain" description="Indole-3-glycerol phosphate synthase" evidence="10">
    <location>
        <begin position="6"/>
        <end position="255"/>
    </location>
</feature>
<dbReference type="UniPathway" id="UPA00035">
    <property type="reaction ID" value="UER00043"/>
</dbReference>
<gene>
    <name evidence="9" type="primary">trpC</name>
    <name evidence="11" type="ORF">FB460_0237</name>
</gene>
<dbReference type="NCBIfam" id="NF001369">
    <property type="entry name" value="PRK00278.1-1"/>
    <property type="match status" value="1"/>
</dbReference>
<name>A0A542ZQH4_9ACTN</name>
<dbReference type="GO" id="GO:0000162">
    <property type="term" value="P:L-tryptophan biosynthetic process"/>
    <property type="evidence" value="ECO:0007669"/>
    <property type="project" value="UniProtKB-UniRule"/>
</dbReference>
<dbReference type="AlphaFoldDB" id="A0A542ZQH4"/>
<dbReference type="Proteomes" id="UP000316196">
    <property type="component" value="Unassembled WGS sequence"/>
</dbReference>
<dbReference type="EC" id="4.1.1.48" evidence="9"/>
<comment type="similarity">
    <text evidence="3 9">Belongs to the TrpC family.</text>
</comment>
<dbReference type="InterPro" id="IPR013785">
    <property type="entry name" value="Aldolase_TIM"/>
</dbReference>
<dbReference type="HAMAP" id="MF_00134_B">
    <property type="entry name" value="IGPS_B"/>
    <property type="match status" value="1"/>
</dbReference>
<evidence type="ECO:0000256" key="6">
    <source>
        <dbReference type="ARBA" id="ARBA00022822"/>
    </source>
</evidence>
<dbReference type="InterPro" id="IPR045186">
    <property type="entry name" value="Indole-3-glycerol_P_synth"/>
</dbReference>
<dbReference type="PROSITE" id="PS00614">
    <property type="entry name" value="IGPS"/>
    <property type="match status" value="1"/>
</dbReference>
<comment type="caution">
    <text evidence="11">The sequence shown here is derived from an EMBL/GenBank/DDBJ whole genome shotgun (WGS) entry which is preliminary data.</text>
</comment>
<evidence type="ECO:0000256" key="8">
    <source>
        <dbReference type="ARBA" id="ARBA00023239"/>
    </source>
</evidence>
<comment type="pathway">
    <text evidence="2 9">Amino-acid biosynthesis; L-tryptophan biosynthesis; L-tryptophan from chorismate: step 4/5.</text>
</comment>
<organism evidence="11 12">
    <name type="scientific">Propioniferax innocua</name>
    <dbReference type="NCBI Taxonomy" id="1753"/>
    <lineage>
        <taxon>Bacteria</taxon>
        <taxon>Bacillati</taxon>
        <taxon>Actinomycetota</taxon>
        <taxon>Actinomycetes</taxon>
        <taxon>Propionibacteriales</taxon>
        <taxon>Propionibacteriaceae</taxon>
        <taxon>Propioniferax</taxon>
    </lineage>
</organism>
<comment type="catalytic activity">
    <reaction evidence="1 9">
        <text>1-(2-carboxyphenylamino)-1-deoxy-D-ribulose 5-phosphate + H(+) = (1S,2R)-1-C-(indol-3-yl)glycerol 3-phosphate + CO2 + H2O</text>
        <dbReference type="Rhea" id="RHEA:23476"/>
        <dbReference type="ChEBI" id="CHEBI:15377"/>
        <dbReference type="ChEBI" id="CHEBI:15378"/>
        <dbReference type="ChEBI" id="CHEBI:16526"/>
        <dbReference type="ChEBI" id="CHEBI:58613"/>
        <dbReference type="ChEBI" id="CHEBI:58866"/>
        <dbReference type="EC" id="4.1.1.48"/>
    </reaction>
</comment>
<evidence type="ECO:0000256" key="3">
    <source>
        <dbReference type="ARBA" id="ARBA00008737"/>
    </source>
</evidence>
<sequence length="257" mass="27261">MSVLADIVEGALADAREREADTDLAEMRRRADAAPAPLDPLPSFRDDSLSVIAEVKRRSPSRGALASIQDPAQLAAQYAAGGAHAISVLTEKHRFGGSLEDLAAVRSRVSVPVLRKDFLVNEYQVVEARAHGADLCLLIVAALAEDQLVNLHRCVVDLGMTPLVEVHDEAELERANALGAELIGINNRNLKNLEVDPTTFTRLAPAVRSGAVRVAESGIRTPADARGAQDSGAHVVLVGEGLVTQKDPRAAVRALIG</sequence>
<evidence type="ECO:0000256" key="5">
    <source>
        <dbReference type="ARBA" id="ARBA00022793"/>
    </source>
</evidence>
<dbReference type="GO" id="GO:0004640">
    <property type="term" value="F:phosphoribosylanthranilate isomerase activity"/>
    <property type="evidence" value="ECO:0007669"/>
    <property type="project" value="TreeGrafter"/>
</dbReference>
<evidence type="ECO:0000256" key="2">
    <source>
        <dbReference type="ARBA" id="ARBA00004696"/>
    </source>
</evidence>
<keyword evidence="8 9" id="KW-0456">Lyase</keyword>
<evidence type="ECO:0000256" key="7">
    <source>
        <dbReference type="ARBA" id="ARBA00023141"/>
    </source>
</evidence>
<dbReference type="InterPro" id="IPR001468">
    <property type="entry name" value="Indole-3-GlycerolPSynthase_CS"/>
</dbReference>
<dbReference type="InterPro" id="IPR013798">
    <property type="entry name" value="Indole-3-glycerol_P_synth_dom"/>
</dbReference>
<dbReference type="PANTHER" id="PTHR22854:SF2">
    <property type="entry name" value="INDOLE-3-GLYCEROL-PHOSPHATE SYNTHASE"/>
    <property type="match status" value="1"/>
</dbReference>
<keyword evidence="5 9" id="KW-0210">Decarboxylase</keyword>
<dbReference type="PANTHER" id="PTHR22854">
    <property type="entry name" value="TRYPTOPHAN BIOSYNTHESIS PROTEIN"/>
    <property type="match status" value="1"/>
</dbReference>
<dbReference type="OrthoDB" id="9804217at2"/>
<evidence type="ECO:0000313" key="12">
    <source>
        <dbReference type="Proteomes" id="UP000316196"/>
    </source>
</evidence>
<dbReference type="Gene3D" id="3.20.20.70">
    <property type="entry name" value="Aldolase class I"/>
    <property type="match status" value="1"/>
</dbReference>
<evidence type="ECO:0000259" key="10">
    <source>
        <dbReference type="Pfam" id="PF00218"/>
    </source>
</evidence>
<evidence type="ECO:0000256" key="9">
    <source>
        <dbReference type="HAMAP-Rule" id="MF_00134"/>
    </source>
</evidence>
<dbReference type="FunFam" id="3.20.20.70:FF:000024">
    <property type="entry name" value="Indole-3-glycerol phosphate synthase"/>
    <property type="match status" value="1"/>
</dbReference>
<reference evidence="11 12" key="1">
    <citation type="submission" date="2019-06" db="EMBL/GenBank/DDBJ databases">
        <title>Sequencing the genomes of 1000 actinobacteria strains.</title>
        <authorList>
            <person name="Klenk H.-P."/>
        </authorList>
    </citation>
    <scope>NUCLEOTIDE SEQUENCE [LARGE SCALE GENOMIC DNA]</scope>
    <source>
        <strain evidence="11 12">DSM 8251</strain>
    </source>
</reference>
<keyword evidence="4 9" id="KW-0028">Amino-acid biosynthesis</keyword>
<dbReference type="RefSeq" id="WP_142092303.1">
    <property type="nucleotide sequence ID" value="NZ_BAAAMD010000003.1"/>
</dbReference>
<dbReference type="SUPFAM" id="SSF51366">
    <property type="entry name" value="Ribulose-phoshate binding barrel"/>
    <property type="match status" value="1"/>
</dbReference>
<dbReference type="InterPro" id="IPR011060">
    <property type="entry name" value="RibuloseP-bd_barrel"/>
</dbReference>
<proteinExistence type="inferred from homology"/>
<evidence type="ECO:0000256" key="1">
    <source>
        <dbReference type="ARBA" id="ARBA00001633"/>
    </source>
</evidence>
<keyword evidence="6 9" id="KW-0822">Tryptophan biosynthesis</keyword>
<dbReference type="NCBIfam" id="NF001377">
    <property type="entry name" value="PRK00278.2-4"/>
    <property type="match status" value="1"/>
</dbReference>
<dbReference type="GO" id="GO:0004425">
    <property type="term" value="F:indole-3-glycerol-phosphate synthase activity"/>
    <property type="evidence" value="ECO:0007669"/>
    <property type="project" value="UniProtKB-UniRule"/>
</dbReference>